<protein>
    <recommendedName>
        <fullName evidence="4">3-methyl-2-oxobutanoate hydroxymethyltransferase</fullName>
    </recommendedName>
</protein>
<reference evidence="3" key="1">
    <citation type="journal article" date="2019" name="Int. J. Syst. Evol. Microbiol.">
        <title>The Global Catalogue of Microorganisms (GCM) 10K type strain sequencing project: providing services to taxonomists for standard genome sequencing and annotation.</title>
        <authorList>
            <consortium name="The Broad Institute Genomics Platform"/>
            <consortium name="The Broad Institute Genome Sequencing Center for Infectious Disease"/>
            <person name="Wu L."/>
            <person name="Ma J."/>
        </authorList>
    </citation>
    <scope>NUCLEOTIDE SEQUENCE [LARGE SCALE GENOMIC DNA]</scope>
    <source>
        <strain evidence="3">CGMCC 1.15111</strain>
    </source>
</reference>
<dbReference type="EMBL" id="BNAG01000001">
    <property type="protein sequence ID" value="GHE56476.1"/>
    <property type="molecule type" value="Genomic_DNA"/>
</dbReference>
<proteinExistence type="predicted"/>
<feature type="chain" id="PRO_5045983715" description="3-methyl-2-oxobutanoate hydroxymethyltransferase" evidence="1">
    <location>
        <begin position="26"/>
        <end position="158"/>
    </location>
</feature>
<keyword evidence="1" id="KW-0732">Signal</keyword>
<dbReference type="SUPFAM" id="SSF54427">
    <property type="entry name" value="NTF2-like"/>
    <property type="match status" value="1"/>
</dbReference>
<dbReference type="Proteomes" id="UP000658258">
    <property type="component" value="Unassembled WGS sequence"/>
</dbReference>
<keyword evidence="3" id="KW-1185">Reference proteome</keyword>
<dbReference type="RefSeq" id="WP_229838524.1">
    <property type="nucleotide sequence ID" value="NZ_BNAG01000001.1"/>
</dbReference>
<sequence length="158" mass="18071">MYKMNRTCVFALFAVLFCVTAPLQAQDDAAEIRKTILTMFDGMREGDSAKVHSVMMKDVIFQRVAKNREGKTVVSNSDFQRFLVAIGTPHEKVWDERIEFGPILIDGDMASVWTPFKFYLGDTFSHCGVNAFKLCKTEEGWKIFHLVDTNRRDNCAMN</sequence>
<evidence type="ECO:0000313" key="3">
    <source>
        <dbReference type="Proteomes" id="UP000658258"/>
    </source>
</evidence>
<accession>A0ABQ3I1V3</accession>
<evidence type="ECO:0000313" key="2">
    <source>
        <dbReference type="EMBL" id="GHE56476.1"/>
    </source>
</evidence>
<gene>
    <name evidence="2" type="ORF">GCM10011340_09250</name>
</gene>
<dbReference type="Gene3D" id="3.10.450.50">
    <property type="match status" value="1"/>
</dbReference>
<feature type="signal peptide" evidence="1">
    <location>
        <begin position="1"/>
        <end position="25"/>
    </location>
</feature>
<organism evidence="2 3">
    <name type="scientific">Roseivirga thermotolerans</name>
    <dbReference type="NCBI Taxonomy" id="1758176"/>
    <lineage>
        <taxon>Bacteria</taxon>
        <taxon>Pseudomonadati</taxon>
        <taxon>Bacteroidota</taxon>
        <taxon>Cytophagia</taxon>
        <taxon>Cytophagales</taxon>
        <taxon>Roseivirgaceae</taxon>
        <taxon>Roseivirga</taxon>
    </lineage>
</organism>
<comment type="caution">
    <text evidence="2">The sequence shown here is derived from an EMBL/GenBank/DDBJ whole genome shotgun (WGS) entry which is preliminary data.</text>
</comment>
<evidence type="ECO:0008006" key="4">
    <source>
        <dbReference type="Google" id="ProtNLM"/>
    </source>
</evidence>
<evidence type="ECO:0000256" key="1">
    <source>
        <dbReference type="SAM" id="SignalP"/>
    </source>
</evidence>
<name>A0ABQ3I1V3_9BACT</name>
<dbReference type="InterPro" id="IPR032710">
    <property type="entry name" value="NTF2-like_dom_sf"/>
</dbReference>